<dbReference type="EMBL" id="LATX01000120">
    <property type="protein sequence ID" value="KTB47147.1"/>
    <property type="molecule type" value="Genomic_DNA"/>
</dbReference>
<protein>
    <submittedName>
        <fullName evidence="1">Uncharacterized protein</fullName>
    </submittedName>
</protein>
<proteinExistence type="predicted"/>
<evidence type="ECO:0000313" key="1">
    <source>
        <dbReference type="EMBL" id="KTB47147.1"/>
    </source>
</evidence>
<comment type="caution">
    <text evidence="1">The sequence shown here is derived from an EMBL/GenBank/DDBJ whole genome shotgun (WGS) entry which is preliminary data.</text>
</comment>
<name>A0A0W0GF11_MONRR</name>
<reference evidence="1 2" key="1">
    <citation type="submission" date="2015-12" db="EMBL/GenBank/DDBJ databases">
        <title>Draft genome sequence of Moniliophthora roreri, the causal agent of frosty pod rot of cacao.</title>
        <authorList>
            <person name="Aime M.C."/>
            <person name="Diaz-Valderrama J.R."/>
            <person name="Kijpornyongpan T."/>
            <person name="Phillips-Mora W."/>
        </authorList>
    </citation>
    <scope>NUCLEOTIDE SEQUENCE [LARGE SCALE GENOMIC DNA]</scope>
    <source>
        <strain evidence="1 2">MCA 2952</strain>
    </source>
</reference>
<dbReference type="Proteomes" id="UP000054988">
    <property type="component" value="Unassembled WGS sequence"/>
</dbReference>
<dbReference type="AlphaFoldDB" id="A0A0W0GF11"/>
<gene>
    <name evidence="1" type="ORF">WG66_275</name>
</gene>
<evidence type="ECO:0000313" key="2">
    <source>
        <dbReference type="Proteomes" id="UP000054988"/>
    </source>
</evidence>
<accession>A0A0W0GF11</accession>
<sequence length="72" mass="8008">MASKLGKMPSHDFFSTTLIGLTAILSNGGMNYWSDEVFNDSHGQQGALQTQLNRVLLFKVKIKFISLAIFDD</sequence>
<organism evidence="1 2">
    <name type="scientific">Moniliophthora roreri</name>
    <name type="common">Frosty pod rot fungus</name>
    <name type="synonym">Monilia roreri</name>
    <dbReference type="NCBI Taxonomy" id="221103"/>
    <lineage>
        <taxon>Eukaryota</taxon>
        <taxon>Fungi</taxon>
        <taxon>Dikarya</taxon>
        <taxon>Basidiomycota</taxon>
        <taxon>Agaricomycotina</taxon>
        <taxon>Agaricomycetes</taxon>
        <taxon>Agaricomycetidae</taxon>
        <taxon>Agaricales</taxon>
        <taxon>Marasmiineae</taxon>
        <taxon>Marasmiaceae</taxon>
        <taxon>Moniliophthora</taxon>
    </lineage>
</organism>